<keyword evidence="3" id="KW-1185">Reference proteome</keyword>
<reference evidence="2" key="1">
    <citation type="journal article" date="2020" name="Stud. Mycol.">
        <title>101 Dothideomycetes genomes: a test case for predicting lifestyles and emergence of pathogens.</title>
        <authorList>
            <person name="Haridas S."/>
            <person name="Albert R."/>
            <person name="Binder M."/>
            <person name="Bloem J."/>
            <person name="Labutti K."/>
            <person name="Salamov A."/>
            <person name="Andreopoulos B."/>
            <person name="Baker S."/>
            <person name="Barry K."/>
            <person name="Bills G."/>
            <person name="Bluhm B."/>
            <person name="Cannon C."/>
            <person name="Castanera R."/>
            <person name="Culley D."/>
            <person name="Daum C."/>
            <person name="Ezra D."/>
            <person name="Gonzalez J."/>
            <person name="Henrissat B."/>
            <person name="Kuo A."/>
            <person name="Liang C."/>
            <person name="Lipzen A."/>
            <person name="Lutzoni F."/>
            <person name="Magnuson J."/>
            <person name="Mondo S."/>
            <person name="Nolan M."/>
            <person name="Ohm R."/>
            <person name="Pangilinan J."/>
            <person name="Park H.-J."/>
            <person name="Ramirez L."/>
            <person name="Alfaro M."/>
            <person name="Sun H."/>
            <person name="Tritt A."/>
            <person name="Yoshinaga Y."/>
            <person name="Zwiers L.-H."/>
            <person name="Turgeon B."/>
            <person name="Goodwin S."/>
            <person name="Spatafora J."/>
            <person name="Crous P."/>
            <person name="Grigoriev I."/>
        </authorList>
    </citation>
    <scope>NUCLEOTIDE SEQUENCE</scope>
    <source>
        <strain evidence="2">CBS 121167</strain>
    </source>
</reference>
<evidence type="ECO:0000256" key="1">
    <source>
        <dbReference type="SAM" id="Coils"/>
    </source>
</evidence>
<dbReference type="GO" id="GO:0000070">
    <property type="term" value="P:mitotic sister chromatid segregation"/>
    <property type="evidence" value="ECO:0007669"/>
    <property type="project" value="InterPro"/>
</dbReference>
<protein>
    <recommendedName>
        <fullName evidence="4">Kinetochore protein mis14</fullName>
    </recommendedName>
</protein>
<dbReference type="GO" id="GO:0000444">
    <property type="term" value="C:MIS12/MIND type complex"/>
    <property type="evidence" value="ECO:0007669"/>
    <property type="project" value="TreeGrafter"/>
</dbReference>
<dbReference type="Proteomes" id="UP000799438">
    <property type="component" value="Unassembled WGS sequence"/>
</dbReference>
<dbReference type="RefSeq" id="XP_033402990.1">
    <property type="nucleotide sequence ID" value="XM_033536295.1"/>
</dbReference>
<keyword evidence="1" id="KW-0175">Coiled coil</keyword>
<proteinExistence type="predicted"/>
<dbReference type="InterPro" id="IPR013950">
    <property type="entry name" value="Mis14/Nsl1"/>
</dbReference>
<dbReference type="PANTHER" id="PTHR31749">
    <property type="entry name" value="KINETOCHORE-ASSOCIATED PROTEIN NSL1 HOMOLOG"/>
    <property type="match status" value="1"/>
</dbReference>
<dbReference type="PANTHER" id="PTHR31749:SF3">
    <property type="entry name" value="KINETOCHORE-ASSOCIATED PROTEIN NSL1 HOMOLOG"/>
    <property type="match status" value="1"/>
</dbReference>
<evidence type="ECO:0000313" key="2">
    <source>
        <dbReference type="EMBL" id="KAF2147282.1"/>
    </source>
</evidence>
<sequence>MDAAHRRIELQAPADLAYLVANAKRAARQKIDLHLPPSAAPEGGEDVLRRRVEELVDEYIKATFASARHNIEINGMPPQELLGEEELQASAEANPPALPRAPEYEPIDSRLADRIRALEAQKELLTGKVADLRRTAPARAAAAQQAAMEAEREALELAFAQRDAVVAAVASGATATATTEGAAVGLGDVPAFARWDDVLAMWERGASGLVELKGGLTGTVAKLERAERACAVLEGGTGAGGKGEGEVR</sequence>
<dbReference type="AlphaFoldDB" id="A0A6A6BT31"/>
<dbReference type="GeneID" id="54293791"/>
<dbReference type="EMBL" id="ML995474">
    <property type="protein sequence ID" value="KAF2147282.1"/>
    <property type="molecule type" value="Genomic_DNA"/>
</dbReference>
<dbReference type="Pfam" id="PF08641">
    <property type="entry name" value="Mis14"/>
    <property type="match status" value="1"/>
</dbReference>
<feature type="coiled-coil region" evidence="1">
    <location>
        <begin position="115"/>
        <end position="158"/>
    </location>
</feature>
<dbReference type="OrthoDB" id="2135762at2759"/>
<organism evidence="2 3">
    <name type="scientific">Aplosporella prunicola CBS 121167</name>
    <dbReference type="NCBI Taxonomy" id="1176127"/>
    <lineage>
        <taxon>Eukaryota</taxon>
        <taxon>Fungi</taxon>
        <taxon>Dikarya</taxon>
        <taxon>Ascomycota</taxon>
        <taxon>Pezizomycotina</taxon>
        <taxon>Dothideomycetes</taxon>
        <taxon>Dothideomycetes incertae sedis</taxon>
        <taxon>Botryosphaeriales</taxon>
        <taxon>Aplosporellaceae</taxon>
        <taxon>Aplosporella</taxon>
    </lineage>
</organism>
<accession>A0A6A6BT31</accession>
<name>A0A6A6BT31_9PEZI</name>
<evidence type="ECO:0008006" key="4">
    <source>
        <dbReference type="Google" id="ProtNLM"/>
    </source>
</evidence>
<gene>
    <name evidence="2" type="ORF">K452DRAFT_217512</name>
</gene>
<evidence type="ECO:0000313" key="3">
    <source>
        <dbReference type="Proteomes" id="UP000799438"/>
    </source>
</evidence>